<reference evidence="3" key="1">
    <citation type="journal article" date="2019" name="Int. J. Syst. Evol. Microbiol.">
        <title>The Global Catalogue of Microorganisms (GCM) 10K type strain sequencing project: providing services to taxonomists for standard genome sequencing and annotation.</title>
        <authorList>
            <consortium name="The Broad Institute Genomics Platform"/>
            <consortium name="The Broad Institute Genome Sequencing Center for Infectious Disease"/>
            <person name="Wu L."/>
            <person name="Ma J."/>
        </authorList>
    </citation>
    <scope>NUCLEOTIDE SEQUENCE [LARGE SCALE GENOMIC DNA]</scope>
    <source>
        <strain evidence="3">KCTC 32141</strain>
    </source>
</reference>
<accession>A0ABW5WP60</accession>
<sequence>MKKIIAFAGSSSQQSINKQFAVYVANQVRGVQVEVLDLNDFELPLYSIDYETAHGIPDNAQLFLDKIKNSDGIVLSLAEHNGAYTTVFKNIFDWMSRIDGKLWNNKPMLLMATSPGGRGGSTVLGIAKGRFPFMGGNIVADFSLPSFNDNFSDGKITNKELYEELSKQVTIFENVI</sequence>
<dbReference type="PANTHER" id="PTHR30543:SF21">
    <property type="entry name" value="NAD(P)H-DEPENDENT FMN REDUCTASE LOT6"/>
    <property type="match status" value="1"/>
</dbReference>
<dbReference type="EC" id="1.-.-.-" evidence="2"/>
<dbReference type="RefSeq" id="WP_183487919.1">
    <property type="nucleotide sequence ID" value="NZ_JBHUOV010000002.1"/>
</dbReference>
<proteinExistence type="predicted"/>
<dbReference type="Gene3D" id="3.40.50.360">
    <property type="match status" value="1"/>
</dbReference>
<organism evidence="2 3">
    <name type="scientific">Lacinutrix iliipiscaria</name>
    <dbReference type="NCBI Taxonomy" id="1230532"/>
    <lineage>
        <taxon>Bacteria</taxon>
        <taxon>Pseudomonadati</taxon>
        <taxon>Bacteroidota</taxon>
        <taxon>Flavobacteriia</taxon>
        <taxon>Flavobacteriales</taxon>
        <taxon>Flavobacteriaceae</taxon>
        <taxon>Lacinutrix</taxon>
    </lineage>
</organism>
<gene>
    <name evidence="2" type="ORF">ACFS5M_08665</name>
</gene>
<dbReference type="GO" id="GO:0016491">
    <property type="term" value="F:oxidoreductase activity"/>
    <property type="evidence" value="ECO:0007669"/>
    <property type="project" value="UniProtKB-KW"/>
</dbReference>
<dbReference type="PANTHER" id="PTHR30543">
    <property type="entry name" value="CHROMATE REDUCTASE"/>
    <property type="match status" value="1"/>
</dbReference>
<dbReference type="InterPro" id="IPR005025">
    <property type="entry name" value="FMN_Rdtase-like_dom"/>
</dbReference>
<dbReference type="InterPro" id="IPR029039">
    <property type="entry name" value="Flavoprotein-like_sf"/>
</dbReference>
<comment type="caution">
    <text evidence="2">The sequence shown here is derived from an EMBL/GenBank/DDBJ whole genome shotgun (WGS) entry which is preliminary data.</text>
</comment>
<dbReference type="Proteomes" id="UP001597533">
    <property type="component" value="Unassembled WGS sequence"/>
</dbReference>
<dbReference type="EMBL" id="JBHUOV010000002">
    <property type="protein sequence ID" value="MFD2823739.1"/>
    <property type="molecule type" value="Genomic_DNA"/>
</dbReference>
<evidence type="ECO:0000313" key="3">
    <source>
        <dbReference type="Proteomes" id="UP001597533"/>
    </source>
</evidence>
<evidence type="ECO:0000313" key="2">
    <source>
        <dbReference type="EMBL" id="MFD2823739.1"/>
    </source>
</evidence>
<keyword evidence="2" id="KW-0560">Oxidoreductase</keyword>
<dbReference type="InterPro" id="IPR050712">
    <property type="entry name" value="NAD(P)H-dep_reductase"/>
</dbReference>
<dbReference type="Pfam" id="PF03358">
    <property type="entry name" value="FMN_red"/>
    <property type="match status" value="1"/>
</dbReference>
<evidence type="ECO:0000259" key="1">
    <source>
        <dbReference type="Pfam" id="PF03358"/>
    </source>
</evidence>
<dbReference type="SUPFAM" id="SSF52218">
    <property type="entry name" value="Flavoproteins"/>
    <property type="match status" value="1"/>
</dbReference>
<protein>
    <submittedName>
        <fullName evidence="2">NADPH-dependent FMN reductase</fullName>
        <ecNumber evidence="2">1.-.-.-</ecNumber>
    </submittedName>
</protein>
<keyword evidence="3" id="KW-1185">Reference proteome</keyword>
<feature type="domain" description="NADPH-dependent FMN reductase-like" evidence="1">
    <location>
        <begin position="3"/>
        <end position="141"/>
    </location>
</feature>
<name>A0ABW5WP60_9FLAO</name>